<protein>
    <submittedName>
        <fullName evidence="3">YafY family transcriptional regulator</fullName>
    </submittedName>
</protein>
<dbReference type="AlphaFoldDB" id="A0A927AWY7"/>
<dbReference type="InterPro" id="IPR036390">
    <property type="entry name" value="WH_DNA-bd_sf"/>
</dbReference>
<dbReference type="InterPro" id="IPR051534">
    <property type="entry name" value="CBASS_pafABC_assoc_protein"/>
</dbReference>
<sequence length="232" mass="26221">MADSETKRLARLVAIQTLLQTKQLTTATELASRFTVSVRTIYRDMKTLESAGVPILTVEGKGYALVEGYRLPPVSFTQAEANALITVEHLIQANQDTSLVQAYGQALAKLRAVLRQPTQQKANLLASRLKVYTHTHVQLKSQHLATLQNALTAFLRVRIDYRAASGELSHRTLEPFALLLSTQENWLLVGWCGLRSAFRIFRLDRIEQLEVLTETFTPHSLTLKQYFETLRE</sequence>
<evidence type="ECO:0000313" key="3">
    <source>
        <dbReference type="EMBL" id="MBD2705886.1"/>
    </source>
</evidence>
<dbReference type="PANTHER" id="PTHR34580">
    <property type="match status" value="1"/>
</dbReference>
<dbReference type="RefSeq" id="WP_190893729.1">
    <property type="nucleotide sequence ID" value="NZ_JACWZY010000081.1"/>
</dbReference>
<reference evidence="3" key="1">
    <citation type="submission" date="2020-09" db="EMBL/GenBank/DDBJ databases">
        <authorList>
            <person name="Kim M.K."/>
        </authorList>
    </citation>
    <scope>NUCLEOTIDE SEQUENCE</scope>
    <source>
        <strain evidence="3">BT702</strain>
    </source>
</reference>
<feature type="domain" description="Helix-turn-helix type 11" evidence="1">
    <location>
        <begin position="14"/>
        <end position="63"/>
    </location>
</feature>
<evidence type="ECO:0000259" key="2">
    <source>
        <dbReference type="Pfam" id="PF13280"/>
    </source>
</evidence>
<comment type="caution">
    <text evidence="3">The sequence shown here is derived from an EMBL/GenBank/DDBJ whole genome shotgun (WGS) entry which is preliminary data.</text>
</comment>
<proteinExistence type="predicted"/>
<dbReference type="Gene3D" id="1.10.10.10">
    <property type="entry name" value="Winged helix-like DNA-binding domain superfamily/Winged helix DNA-binding domain"/>
    <property type="match status" value="1"/>
</dbReference>
<name>A0A927AWY7_9BACT</name>
<dbReference type="SUPFAM" id="SSF46785">
    <property type="entry name" value="Winged helix' DNA-binding domain"/>
    <property type="match status" value="1"/>
</dbReference>
<accession>A0A927AWY7</accession>
<organism evidence="3 4">
    <name type="scientific">Spirosoma profusum</name>
    <dbReference type="NCBI Taxonomy" id="2771354"/>
    <lineage>
        <taxon>Bacteria</taxon>
        <taxon>Pseudomonadati</taxon>
        <taxon>Bacteroidota</taxon>
        <taxon>Cytophagia</taxon>
        <taxon>Cytophagales</taxon>
        <taxon>Cytophagaceae</taxon>
        <taxon>Spirosoma</taxon>
    </lineage>
</organism>
<dbReference type="PANTHER" id="PTHR34580:SF1">
    <property type="entry name" value="PROTEIN PAFC"/>
    <property type="match status" value="1"/>
</dbReference>
<dbReference type="InterPro" id="IPR026881">
    <property type="entry name" value="WYL_dom"/>
</dbReference>
<dbReference type="InterPro" id="IPR036388">
    <property type="entry name" value="WH-like_DNA-bd_sf"/>
</dbReference>
<keyword evidence="4" id="KW-1185">Reference proteome</keyword>
<dbReference type="Pfam" id="PF13280">
    <property type="entry name" value="WYL"/>
    <property type="match status" value="1"/>
</dbReference>
<feature type="domain" description="WYL" evidence="2">
    <location>
        <begin position="142"/>
        <end position="211"/>
    </location>
</feature>
<dbReference type="InterPro" id="IPR013196">
    <property type="entry name" value="HTH_11"/>
</dbReference>
<dbReference type="EMBL" id="JACWZY010000081">
    <property type="protein sequence ID" value="MBD2705886.1"/>
    <property type="molecule type" value="Genomic_DNA"/>
</dbReference>
<gene>
    <name evidence="3" type="ORF">IC229_35140</name>
</gene>
<dbReference type="Proteomes" id="UP000598820">
    <property type="component" value="Unassembled WGS sequence"/>
</dbReference>
<dbReference type="Pfam" id="PF08279">
    <property type="entry name" value="HTH_11"/>
    <property type="match status" value="1"/>
</dbReference>
<evidence type="ECO:0000259" key="1">
    <source>
        <dbReference type="Pfam" id="PF08279"/>
    </source>
</evidence>
<dbReference type="PROSITE" id="PS52050">
    <property type="entry name" value="WYL"/>
    <property type="match status" value="1"/>
</dbReference>
<evidence type="ECO:0000313" key="4">
    <source>
        <dbReference type="Proteomes" id="UP000598820"/>
    </source>
</evidence>